<proteinExistence type="predicted"/>
<accession>A0ABP0U2L3</accession>
<protein>
    <submittedName>
        <fullName evidence="2">Uncharacterized protein</fullName>
    </submittedName>
</protein>
<dbReference type="PANTHER" id="PTHR21254">
    <property type="entry name" value="C2 DOMAIN-CONTAINING PROTEIN 3"/>
    <property type="match status" value="1"/>
</dbReference>
<evidence type="ECO:0000313" key="3">
    <source>
        <dbReference type="Proteomes" id="UP001497512"/>
    </source>
</evidence>
<evidence type="ECO:0000256" key="1">
    <source>
        <dbReference type="SAM" id="MobiDB-lite"/>
    </source>
</evidence>
<gene>
    <name evidence="2" type="ORF">CSSPTR1EN2_LOCUS10689</name>
</gene>
<dbReference type="PANTHER" id="PTHR21254:SF1">
    <property type="entry name" value="C2 DOMAIN-CONTAINING PROTEIN 3"/>
    <property type="match status" value="1"/>
</dbReference>
<name>A0ABP0U2L3_9BRYO</name>
<feature type="region of interest" description="Disordered" evidence="1">
    <location>
        <begin position="172"/>
        <end position="222"/>
    </location>
</feature>
<keyword evidence="3" id="KW-1185">Reference proteome</keyword>
<sequence>MNRYLEDMSFLDLTLVKGRMLPDLKDITNKILGKLSVSVCNLQEDHPSSGLYPVFAHGQELIGMLSVSIRVVFNEKQTSAAKKEDDVMKKKTQCLVPPISSSFEEKKEELVELEQDSSSSLKLPLYLKASHQPPGCLVQNLSVGIKQPPNQSVNPFTKSALKNAFLSVSRIEEDSNNNSKEQESSKVHGSVCKKGIVGHGGKSSKRLIKKSAVSRSGMGAKDTQVEKNLQQQHLGGIANSSDNSKLMASSCDHMKMVKDSEDVELHNMQQVERLRQDEPRILCSSLGKTGFRDSQDVTEVGMFDGLEEILEDNVQLFQSSSSSPPRVGRAGSGCILSLPGRLLPHQQTPSHFLEIPKTRFGFDPGGVLIPDIPSCSLSTVMNKGVIKDTSFSKFLERKDVSSKGDEVAVSACETAALPTDRCAAAAASQQQVLLNDVTCSRPLKCPEQQLSNALKSSKFNQMETNSTRVLPSAYTKDDHPSSPPLKSLQKTLCSNHVGNSGMLLDFLLADDDKDVNCNNKVTREESPDFEEGEIKARDVAELALLQALFFPDEKDDAVHSSTLFGLHDELENKEEFRHSIQSPEWNKLGMRGRKVGSDFSKAGRLNTDCLLGSMQDVKLGGEESHCPIPSLMMVGQRDDVGKIVDGWCVRVNVGKIVLCNPALRDFVDIVMPIGLSQKLKKTHPVCSCLLTVLFPAIVQPSPEQHICISPVAFATREAIFDHQSQLCWKLLPNDAKTLEHWRTQNLRVMVALSWQHEFETLECTGSILLENVVRSMPSTYQTSLGLTILHHDPHPHSRTSNNSTWGQWRRNHGKHILERSKSLHTTCNSSTIGGTSQGRCLGQKTCQKNLGGESPVARIEIALQLSYGDSTAHRQKDNQVDLWLYVNLRDINGCLSKAVNHSQAHCLLLVVKSGPRFVHRVPFPYLGWHRWCHKFAAKGSSDAVVQAPPKLENSVLFIEVWYDQGWKNENLQEGLEDLVGLIKIPLRITNITSSCEAQHQCKEGQEVVVVVAKGYFPVQDPIRYVVCGEVQVIVMLGMEYQLRRLQQESRAAIIIQWHVRDFLRRKSCMSKKTLKIRETRISRGEHLDLIFELWASLAMTSKCERSRENNNDDNIPAWKLSHINGDHHKRTQETTTHGFDEHSNKCCEIYIGRAILLHQNLLELLDQKECSTEVRKTFNLPLTLVRKLPSVHLNDGNPELVVQVNYSSYKLGAECLLHGTIFDNQEWFLEDMPLQAELEIKIIRATYWKVCGFASVLA</sequence>
<reference evidence="2" key="1">
    <citation type="submission" date="2024-02" db="EMBL/GenBank/DDBJ databases">
        <authorList>
            <consortium name="ELIXIR-Norway"/>
            <consortium name="Elixir Norway"/>
        </authorList>
    </citation>
    <scope>NUCLEOTIDE SEQUENCE</scope>
</reference>
<dbReference type="Proteomes" id="UP001497512">
    <property type="component" value="Chromosome 18"/>
</dbReference>
<dbReference type="EMBL" id="OZ019910">
    <property type="protein sequence ID" value="CAK9211459.1"/>
    <property type="molecule type" value="Genomic_DNA"/>
</dbReference>
<organism evidence="2 3">
    <name type="scientific">Sphagnum troendelagicum</name>
    <dbReference type="NCBI Taxonomy" id="128251"/>
    <lineage>
        <taxon>Eukaryota</taxon>
        <taxon>Viridiplantae</taxon>
        <taxon>Streptophyta</taxon>
        <taxon>Embryophyta</taxon>
        <taxon>Bryophyta</taxon>
        <taxon>Sphagnophytina</taxon>
        <taxon>Sphagnopsida</taxon>
        <taxon>Sphagnales</taxon>
        <taxon>Sphagnaceae</taxon>
        <taxon>Sphagnum</taxon>
    </lineage>
</organism>
<evidence type="ECO:0000313" key="2">
    <source>
        <dbReference type="EMBL" id="CAK9211459.1"/>
    </source>
</evidence>